<name>A0A0K2TF57_LEPSM</name>
<dbReference type="AlphaFoldDB" id="A0A0K2TF57"/>
<dbReference type="EMBL" id="HACA01007298">
    <property type="protein sequence ID" value="CDW24659.1"/>
    <property type="molecule type" value="Transcribed_RNA"/>
</dbReference>
<accession>A0A0K2TF57</accession>
<feature type="non-terminal residue" evidence="1">
    <location>
        <position position="1"/>
    </location>
</feature>
<proteinExistence type="predicted"/>
<sequence>HLPKYISIQIRKRQRYASKATTSASISSENGTLIQPEQAFVLVDCVIDFNDCCSNGQLNTYE</sequence>
<organism evidence="1">
    <name type="scientific">Lepeophtheirus salmonis</name>
    <name type="common">Salmon louse</name>
    <name type="synonym">Caligus salmonis</name>
    <dbReference type="NCBI Taxonomy" id="72036"/>
    <lineage>
        <taxon>Eukaryota</taxon>
        <taxon>Metazoa</taxon>
        <taxon>Ecdysozoa</taxon>
        <taxon>Arthropoda</taxon>
        <taxon>Crustacea</taxon>
        <taxon>Multicrustacea</taxon>
        <taxon>Hexanauplia</taxon>
        <taxon>Copepoda</taxon>
        <taxon>Siphonostomatoida</taxon>
        <taxon>Caligidae</taxon>
        <taxon>Lepeophtheirus</taxon>
    </lineage>
</organism>
<reference evidence="1" key="1">
    <citation type="submission" date="2014-05" db="EMBL/GenBank/DDBJ databases">
        <authorList>
            <person name="Chronopoulou M."/>
        </authorList>
    </citation>
    <scope>NUCLEOTIDE SEQUENCE</scope>
    <source>
        <tissue evidence="1">Whole organism</tissue>
    </source>
</reference>
<evidence type="ECO:0000313" key="1">
    <source>
        <dbReference type="EMBL" id="CDW24659.1"/>
    </source>
</evidence>
<protein>
    <submittedName>
        <fullName evidence="1">Uncharacterized protein</fullName>
    </submittedName>
</protein>